<keyword evidence="2" id="KW-0378">Hydrolase</keyword>
<dbReference type="PATRIC" id="fig|1440763.5.peg.723"/>
<feature type="domain" description="Dienelactone hydrolase" evidence="1">
    <location>
        <begin position="78"/>
        <end position="132"/>
    </location>
</feature>
<dbReference type="AlphaFoldDB" id="A0A0G9HED8"/>
<dbReference type="InterPro" id="IPR002925">
    <property type="entry name" value="Dienelactn_hydro"/>
</dbReference>
<evidence type="ECO:0000313" key="2">
    <source>
        <dbReference type="EMBL" id="APG06597.1"/>
    </source>
</evidence>
<evidence type="ECO:0000259" key="1">
    <source>
        <dbReference type="Pfam" id="PF01738"/>
    </source>
</evidence>
<evidence type="ECO:0000313" key="3">
    <source>
        <dbReference type="Proteomes" id="UP000182987"/>
    </source>
</evidence>
<dbReference type="SUPFAM" id="SSF53474">
    <property type="entry name" value="alpha/beta-Hydrolases"/>
    <property type="match status" value="1"/>
</dbReference>
<accession>A0A0G9HED8</accession>
<reference evidence="3" key="1">
    <citation type="submission" date="2016-09" db="EMBL/GenBank/DDBJ databases">
        <authorList>
            <person name="Lysoe E."/>
        </authorList>
    </citation>
    <scope>NUCLEOTIDE SEQUENCE [LARGE SCALE GENOMIC DNA]</scope>
    <source>
        <strain evidence="3">LJ96T</strain>
    </source>
</reference>
<dbReference type="Pfam" id="PF01738">
    <property type="entry name" value="DLH"/>
    <property type="match status" value="1"/>
</dbReference>
<dbReference type="Proteomes" id="UP000182987">
    <property type="component" value="Chromosome"/>
</dbReference>
<dbReference type="GO" id="GO:0016787">
    <property type="term" value="F:hydrolase activity"/>
    <property type="evidence" value="ECO:0007669"/>
    <property type="project" value="UniProtKB-KW"/>
</dbReference>
<dbReference type="STRING" id="1440763.BJI69_16905"/>
<dbReference type="Gene3D" id="3.40.50.1820">
    <property type="entry name" value="alpha/beta hydrolase"/>
    <property type="match status" value="1"/>
</dbReference>
<protein>
    <submittedName>
        <fullName evidence="2">Alpha/beta hydrolase</fullName>
    </submittedName>
</protein>
<organism evidence="2 3">
    <name type="scientific">Luteibacter rhizovicinus DSM 16549</name>
    <dbReference type="NCBI Taxonomy" id="1440763"/>
    <lineage>
        <taxon>Bacteria</taxon>
        <taxon>Pseudomonadati</taxon>
        <taxon>Pseudomonadota</taxon>
        <taxon>Gammaproteobacteria</taxon>
        <taxon>Lysobacterales</taxon>
        <taxon>Rhodanobacteraceae</taxon>
        <taxon>Luteibacter</taxon>
    </lineage>
</organism>
<dbReference type="KEGG" id="lrz:BJI69_16905"/>
<proteinExistence type="predicted"/>
<dbReference type="InterPro" id="IPR029058">
    <property type="entry name" value="AB_hydrolase_fold"/>
</dbReference>
<name>A0A0G9HED8_9GAMM</name>
<gene>
    <name evidence="2" type="ORF">BJI69_16905</name>
</gene>
<dbReference type="OrthoDB" id="249225at2"/>
<dbReference type="RefSeq" id="WP_046966696.1">
    <property type="nucleotide sequence ID" value="NZ_CP017480.1"/>
</dbReference>
<dbReference type="EMBL" id="CP017480">
    <property type="protein sequence ID" value="APG06597.1"/>
    <property type="molecule type" value="Genomic_DNA"/>
</dbReference>
<sequence length="278" mass="30257">MREEAHRFGRARHLVGIAGIPQGPAGETGVIVLNAGLVHRIGPFRLHVELTRQLNAAGYPTLRFDLSTLGDSAASGGQQTRTQAVCSDVDDAMKLLAERAGCERFVLVGLCSGAQNAHVVAATDPRVSGAVFLDGYAYRTLGYKLRHYLPRLVDPARWARRLMQRTGSQPAAPKAEAQPIFAVAPAPREEVIADFTGMVNRGMKLYLVYSGGISNYFNHARQFRECFGKVMSHPAVTTRYAAETDHTYILTGDRARLLDGIGGWLSRNFPPASAGRHS</sequence>
<keyword evidence="3" id="KW-1185">Reference proteome</keyword>